<evidence type="ECO:0000256" key="2">
    <source>
        <dbReference type="SAM" id="SignalP"/>
    </source>
</evidence>
<evidence type="ECO:0000313" key="3">
    <source>
        <dbReference type="EMBL" id="MBC4017867.1"/>
    </source>
</evidence>
<dbReference type="AlphaFoldDB" id="A0A9X0R3Y2"/>
<keyword evidence="2" id="KW-0732">Signal</keyword>
<protein>
    <submittedName>
        <fullName evidence="3">Tripartite tricarboxylate transporter substrate binding protein</fullName>
    </submittedName>
</protein>
<dbReference type="Proteomes" id="UP000600101">
    <property type="component" value="Unassembled WGS sequence"/>
</dbReference>
<dbReference type="PIRSF" id="PIRSF017082">
    <property type="entry name" value="YflP"/>
    <property type="match status" value="1"/>
</dbReference>
<dbReference type="PANTHER" id="PTHR42928:SF5">
    <property type="entry name" value="BLR1237 PROTEIN"/>
    <property type="match status" value="1"/>
</dbReference>
<dbReference type="Pfam" id="PF03401">
    <property type="entry name" value="TctC"/>
    <property type="match status" value="1"/>
</dbReference>
<comment type="caution">
    <text evidence="3">The sequence shown here is derived from an EMBL/GenBank/DDBJ whole genome shotgun (WGS) entry which is preliminary data.</text>
</comment>
<dbReference type="InterPro" id="IPR042100">
    <property type="entry name" value="Bug_dom1"/>
</dbReference>
<feature type="chain" id="PRO_5040734180" evidence="2">
    <location>
        <begin position="20"/>
        <end position="321"/>
    </location>
</feature>
<evidence type="ECO:0000256" key="1">
    <source>
        <dbReference type="ARBA" id="ARBA00006987"/>
    </source>
</evidence>
<dbReference type="SUPFAM" id="SSF53850">
    <property type="entry name" value="Periplasmic binding protein-like II"/>
    <property type="match status" value="1"/>
</dbReference>
<gene>
    <name evidence="3" type="ORF">H7965_21415</name>
</gene>
<sequence>MHRRALLAGLVAAPALVQAQPAWPDRPLRLVIPWPPGGTNDIVGRLVTEAMAAKLGQPIVIENRGGAGGMLGSDVVAKSSPDGYTLLLGGSGSLTITSLVQARVPYDVATAFAPIGMICQGPNVIVVHPSLPVRSLKELQAVAKAAKPPLSYASPGVGSTGHAAGAMIAQVLGVEMDHIPYRGTGPALNDVLAGRIPVFTNALAPMQPHVQAGSLRALAIAGARRSAVMPDLPTTAEEGFPQIEASTWFALLAVAGTPPDRIARLHAVLNEVLAEPEIRRKLLEGGAEVEPSESPEAFGRYFAADRARWAPVVRAAGMRAD</sequence>
<dbReference type="Gene3D" id="3.40.190.150">
    <property type="entry name" value="Bordetella uptake gene, domain 1"/>
    <property type="match status" value="1"/>
</dbReference>
<name>A0A9X0R3Y2_9PROT</name>
<reference evidence="3" key="1">
    <citation type="submission" date="2020-08" db="EMBL/GenBank/DDBJ databases">
        <authorList>
            <person name="Hu Y."/>
            <person name="Nguyen S.V."/>
            <person name="Li F."/>
            <person name="Fanning S."/>
        </authorList>
    </citation>
    <scope>NUCLEOTIDE SEQUENCE</scope>
    <source>
        <strain evidence="3">SYSU D8009</strain>
    </source>
</reference>
<dbReference type="CDD" id="cd13578">
    <property type="entry name" value="PBP2_Bug27"/>
    <property type="match status" value="1"/>
</dbReference>
<comment type="similarity">
    <text evidence="1">Belongs to the UPF0065 (bug) family.</text>
</comment>
<accession>A0A9X0R3Y2</accession>
<dbReference type="InterPro" id="IPR005064">
    <property type="entry name" value="BUG"/>
</dbReference>
<organism evidence="3 4">
    <name type="scientific">Siccirubricoccus deserti</name>
    <dbReference type="NCBI Taxonomy" id="2013562"/>
    <lineage>
        <taxon>Bacteria</taxon>
        <taxon>Pseudomonadati</taxon>
        <taxon>Pseudomonadota</taxon>
        <taxon>Alphaproteobacteria</taxon>
        <taxon>Acetobacterales</taxon>
        <taxon>Roseomonadaceae</taxon>
        <taxon>Siccirubricoccus</taxon>
    </lineage>
</organism>
<feature type="signal peptide" evidence="2">
    <location>
        <begin position="1"/>
        <end position="19"/>
    </location>
</feature>
<dbReference type="PANTHER" id="PTHR42928">
    <property type="entry name" value="TRICARBOXYLATE-BINDING PROTEIN"/>
    <property type="match status" value="1"/>
</dbReference>
<keyword evidence="4" id="KW-1185">Reference proteome</keyword>
<dbReference type="Gene3D" id="3.40.190.10">
    <property type="entry name" value="Periplasmic binding protein-like II"/>
    <property type="match status" value="1"/>
</dbReference>
<evidence type="ECO:0000313" key="4">
    <source>
        <dbReference type="Proteomes" id="UP000600101"/>
    </source>
</evidence>
<dbReference type="RefSeq" id="WP_186772617.1">
    <property type="nucleotide sequence ID" value="NZ_JACOMF010000036.1"/>
</dbReference>
<proteinExistence type="inferred from homology"/>
<dbReference type="EMBL" id="JACOMF010000036">
    <property type="protein sequence ID" value="MBC4017867.1"/>
    <property type="molecule type" value="Genomic_DNA"/>
</dbReference>